<dbReference type="GeneID" id="25367694"/>
<evidence type="ECO:0000256" key="1">
    <source>
        <dbReference type="SAM" id="Coils"/>
    </source>
</evidence>
<reference evidence="2 3" key="1">
    <citation type="journal article" date="2014" name="BMC Genomics">
        <title>Genome sequencing of four Aureobasidium pullulans varieties: biotechnological potential, stress tolerance, and description of new species.</title>
        <authorList>
            <person name="Gostin Ar C."/>
            <person name="Ohm R.A."/>
            <person name="Kogej T."/>
            <person name="Sonjak S."/>
            <person name="Turk M."/>
            <person name="Zajc J."/>
            <person name="Zalar P."/>
            <person name="Grube M."/>
            <person name="Sun H."/>
            <person name="Han J."/>
            <person name="Sharma A."/>
            <person name="Chiniquy J."/>
            <person name="Ngan C.Y."/>
            <person name="Lipzen A."/>
            <person name="Barry K."/>
            <person name="Grigoriev I.V."/>
            <person name="Gunde-Cimerman N."/>
        </authorList>
    </citation>
    <scope>NUCLEOTIDE SEQUENCE [LARGE SCALE GENOMIC DNA]</scope>
    <source>
        <strain evidence="2 3">EXF-2481</strain>
    </source>
</reference>
<dbReference type="OrthoDB" id="10394258at2759"/>
<organism evidence="2 3">
    <name type="scientific">Aureobasidium subglaciale (strain EXF-2481)</name>
    <name type="common">Aureobasidium pullulans var. subglaciale</name>
    <dbReference type="NCBI Taxonomy" id="1043005"/>
    <lineage>
        <taxon>Eukaryota</taxon>
        <taxon>Fungi</taxon>
        <taxon>Dikarya</taxon>
        <taxon>Ascomycota</taxon>
        <taxon>Pezizomycotina</taxon>
        <taxon>Dothideomycetes</taxon>
        <taxon>Dothideomycetidae</taxon>
        <taxon>Dothideales</taxon>
        <taxon>Saccotheciaceae</taxon>
        <taxon>Aureobasidium</taxon>
    </lineage>
</organism>
<dbReference type="Proteomes" id="UP000030641">
    <property type="component" value="Unassembled WGS sequence"/>
</dbReference>
<dbReference type="HOGENOM" id="CLU_2061064_0_0_1"/>
<evidence type="ECO:0000313" key="2">
    <source>
        <dbReference type="EMBL" id="KEQ91100.1"/>
    </source>
</evidence>
<proteinExistence type="predicted"/>
<sequence length="119" mass="13904">MVDDVDDMEMSHSHDIQAELDQVTGKMKEIQTLVETKRTNFMFQREQLANEADNLHRLQVEKEELIKIGQNLENERKTAIVAVFEAAKRKRPQVRELPLRSRIILELSVAIAYDSVNKW</sequence>
<dbReference type="AlphaFoldDB" id="A0A074Y054"/>
<name>A0A074Y054_AURSE</name>
<dbReference type="InParanoid" id="A0A074Y054"/>
<evidence type="ECO:0000313" key="3">
    <source>
        <dbReference type="Proteomes" id="UP000030641"/>
    </source>
</evidence>
<accession>A0A074Y054</accession>
<keyword evidence="1" id="KW-0175">Coiled coil</keyword>
<protein>
    <submittedName>
        <fullName evidence="2">Uncharacterized protein</fullName>
    </submittedName>
</protein>
<feature type="coiled-coil region" evidence="1">
    <location>
        <begin position="48"/>
        <end position="75"/>
    </location>
</feature>
<dbReference type="RefSeq" id="XP_013339562.1">
    <property type="nucleotide sequence ID" value="XM_013484108.1"/>
</dbReference>
<keyword evidence="3" id="KW-1185">Reference proteome</keyword>
<gene>
    <name evidence="2" type="ORF">AUEXF2481DRAFT_44497</name>
</gene>
<dbReference type="EMBL" id="KL584782">
    <property type="protein sequence ID" value="KEQ91100.1"/>
    <property type="molecule type" value="Genomic_DNA"/>
</dbReference>